<dbReference type="Pfam" id="PF00339">
    <property type="entry name" value="Arrestin_N"/>
    <property type="match status" value="1"/>
</dbReference>
<dbReference type="InterPro" id="IPR014752">
    <property type="entry name" value="Arrestin-like_C"/>
</dbReference>
<comment type="caution">
    <text evidence="3">The sequence shown here is derived from an EMBL/GenBank/DDBJ whole genome shotgun (WGS) entry which is preliminary data.</text>
</comment>
<dbReference type="Gene3D" id="2.60.40.640">
    <property type="match status" value="1"/>
</dbReference>
<dbReference type="OrthoDB" id="3365616at2759"/>
<evidence type="ECO:0000259" key="2">
    <source>
        <dbReference type="Pfam" id="PF00339"/>
    </source>
</evidence>
<dbReference type="InterPro" id="IPR011021">
    <property type="entry name" value="Arrestin-like_N"/>
</dbReference>
<accession>A0A642UFJ8</accession>
<dbReference type="OMA" id="NQPEFYT"/>
<dbReference type="EMBL" id="SWFT01000149">
    <property type="protein sequence ID" value="KAA8898051.1"/>
    <property type="molecule type" value="Genomic_DNA"/>
</dbReference>
<keyword evidence="4" id="KW-1185">Reference proteome</keyword>
<dbReference type="Proteomes" id="UP000449547">
    <property type="component" value="Unassembled WGS sequence"/>
</dbReference>
<proteinExistence type="predicted"/>
<organism evidence="3 4">
    <name type="scientific">Diutina rugosa</name>
    <name type="common">Yeast</name>
    <name type="synonym">Candida rugosa</name>
    <dbReference type="NCBI Taxonomy" id="5481"/>
    <lineage>
        <taxon>Eukaryota</taxon>
        <taxon>Fungi</taxon>
        <taxon>Dikarya</taxon>
        <taxon>Ascomycota</taxon>
        <taxon>Saccharomycotina</taxon>
        <taxon>Pichiomycetes</taxon>
        <taxon>Debaryomycetaceae</taxon>
        <taxon>Diutina</taxon>
    </lineage>
</organism>
<name>A0A642UFJ8_DIURU</name>
<dbReference type="RefSeq" id="XP_034010308.1">
    <property type="nucleotide sequence ID" value="XM_034157829.1"/>
</dbReference>
<feature type="region of interest" description="Disordered" evidence="1">
    <location>
        <begin position="543"/>
        <end position="578"/>
    </location>
</feature>
<dbReference type="VEuPathDB" id="FungiDB:DIURU_004905"/>
<feature type="compositionally biased region" description="Polar residues" evidence="1">
    <location>
        <begin position="543"/>
        <end position="562"/>
    </location>
</feature>
<evidence type="ECO:0000256" key="1">
    <source>
        <dbReference type="SAM" id="MobiDB-lite"/>
    </source>
</evidence>
<gene>
    <name evidence="3" type="ORF">DIURU_004905</name>
</gene>
<feature type="domain" description="Arrestin-like N-terminal" evidence="2">
    <location>
        <begin position="9"/>
        <end position="122"/>
    </location>
</feature>
<protein>
    <recommendedName>
        <fullName evidence="2">Arrestin-like N-terminal domain-containing protein</fullName>
    </recommendedName>
</protein>
<dbReference type="CDD" id="cd22952">
    <property type="entry name" value="ART10-like"/>
    <property type="match status" value="1"/>
</dbReference>
<dbReference type="GeneID" id="54783556"/>
<dbReference type="AlphaFoldDB" id="A0A642UFJ8"/>
<evidence type="ECO:0000313" key="3">
    <source>
        <dbReference type="EMBL" id="KAA8898051.1"/>
    </source>
</evidence>
<sequence length="622" mass="70339">MGSGGTVKVDIDRSDTNGTFTNHDIVRGVVTLAVTDSISLASIDVKLEGITRSELKVPEVKRRKSDKERMRTIIDVHKVLYDSVVVFPPPNVRNVQSGREFTLTPGNYTYPFEFTIPLESNCVKVSGITNKVSFNKKNMNVVLNNGNFNQKFFVNKAKSYLNQQLDPGMPPQRSSVQQYHISAQLPPSLSGMDDFASVKYFVKVTCKRSSIFKQNLRSYEPFVFLPLDLDIPQQNSTRLAEEEYREVFVRKHVVFSNRIPDIIGVPASPPRTTPPPPMMPDPITVPSPQQKRGFFKKIFDPSTMPTDRSYGGQINSGQPINISKQRNRKEYEIQAKDVPFGFEIRFRHPAFLIPDKPPSFRLFLVSNHRPSRYELQYGRPGESSGLGVVYLQKLSISLTIFTSVSVLEDNGNERDIHNGTNERVIPICNNVYENLKFDLVNAKPVRSAGMQSHVGGGEIYEIEIPKQYFSNCVLPEHLSPTFRTCNISRKYSLTVSAGFSSEKVHNFKDSNEINRKVKNVELVCPNVRILSGLQLTSSLHSNASKSSVNFGESTGSIPTYSKTPPYPATESGLSEKQQAVEQNTLPTYTDVMREASYQDDQEHQRARRRYKQHEMYYHNLDG</sequence>
<reference evidence="3 4" key="1">
    <citation type="submission" date="2019-07" db="EMBL/GenBank/DDBJ databases">
        <title>Genome assembly of two rare yeast pathogens: Diutina rugosa and Trichomonascus ciferrii.</title>
        <authorList>
            <person name="Mixao V."/>
            <person name="Saus E."/>
            <person name="Hansen A."/>
            <person name="Lass-Flor C."/>
            <person name="Gabaldon T."/>
        </authorList>
    </citation>
    <scope>NUCLEOTIDE SEQUENCE [LARGE SCALE GENOMIC DNA]</scope>
    <source>
        <strain evidence="3 4">CBS 613</strain>
    </source>
</reference>
<evidence type="ECO:0000313" key="4">
    <source>
        <dbReference type="Proteomes" id="UP000449547"/>
    </source>
</evidence>